<dbReference type="KEGG" id="lng:BSQ50_04480"/>
<reference evidence="5 6" key="1">
    <citation type="submission" date="2016-11" db="EMBL/GenBank/DDBJ databases">
        <title>Interaction between Lactobacillus species and yeast in water kefir.</title>
        <authorList>
            <person name="Behr J."/>
            <person name="Xu D."/>
            <person name="Vogel R.F."/>
        </authorList>
    </citation>
    <scope>NUCLEOTIDE SEQUENCE [LARGE SCALE GENOMIC DNA]</scope>
    <source>
        <strain evidence="5 6">TMW 1.1827</strain>
    </source>
</reference>
<organism evidence="5 6">
    <name type="scientific">Liquorilactobacillus nagelii</name>
    <dbReference type="NCBI Taxonomy" id="82688"/>
    <lineage>
        <taxon>Bacteria</taxon>
        <taxon>Bacillati</taxon>
        <taxon>Bacillota</taxon>
        <taxon>Bacilli</taxon>
        <taxon>Lactobacillales</taxon>
        <taxon>Lactobacillaceae</taxon>
        <taxon>Liquorilactobacillus</taxon>
    </lineage>
</organism>
<keyword evidence="3" id="KW-0804">Transcription</keyword>
<dbReference type="PANTHER" id="PTHR38445:SF6">
    <property type="entry name" value="GNTR-FAMILY TRANSCRIPTIONAL REGULATOR"/>
    <property type="match status" value="1"/>
</dbReference>
<keyword evidence="2" id="KW-0238">DNA-binding</keyword>
<dbReference type="PANTHER" id="PTHR38445">
    <property type="entry name" value="HTH-TYPE TRANSCRIPTIONAL REPRESSOR YTRA"/>
    <property type="match status" value="1"/>
</dbReference>
<evidence type="ECO:0000313" key="5">
    <source>
        <dbReference type="EMBL" id="AUJ33188.1"/>
    </source>
</evidence>
<dbReference type="InterPro" id="IPR000524">
    <property type="entry name" value="Tscrpt_reg_HTH_GntR"/>
</dbReference>
<dbReference type="GO" id="GO:0003700">
    <property type="term" value="F:DNA-binding transcription factor activity"/>
    <property type="evidence" value="ECO:0007669"/>
    <property type="project" value="InterPro"/>
</dbReference>
<evidence type="ECO:0000259" key="4">
    <source>
        <dbReference type="PROSITE" id="PS50949"/>
    </source>
</evidence>
<dbReference type="GO" id="GO:0003677">
    <property type="term" value="F:DNA binding"/>
    <property type="evidence" value="ECO:0007669"/>
    <property type="project" value="UniProtKB-KW"/>
</dbReference>
<name>A0A3Q8D1A6_9LACO</name>
<dbReference type="InterPro" id="IPR036390">
    <property type="entry name" value="WH_DNA-bd_sf"/>
</dbReference>
<gene>
    <name evidence="5" type="ORF">BSQ50_04480</name>
</gene>
<dbReference type="SMART" id="SM00345">
    <property type="entry name" value="HTH_GNTR"/>
    <property type="match status" value="1"/>
</dbReference>
<evidence type="ECO:0000256" key="2">
    <source>
        <dbReference type="ARBA" id="ARBA00023125"/>
    </source>
</evidence>
<feature type="domain" description="HTH gntR-type" evidence="4">
    <location>
        <begin position="8"/>
        <end position="76"/>
    </location>
</feature>
<proteinExistence type="predicted"/>
<evidence type="ECO:0000256" key="1">
    <source>
        <dbReference type="ARBA" id="ARBA00023015"/>
    </source>
</evidence>
<sequence length="129" mass="14865">MTKFKANLPIYLQVSDLLAERIIRGNYPPNAKVPSVRELAEELTTNPRTIQNALKELIDAGVLITHRGQGNFVTDDRAKIIQLKQQRIQKKTADYLDSLQPFLTWKEILLAVKSEIIKRKENEKCQHKD</sequence>
<keyword evidence="6" id="KW-1185">Reference proteome</keyword>
<dbReference type="EMBL" id="CP018180">
    <property type="protein sequence ID" value="AUJ33188.1"/>
    <property type="molecule type" value="Genomic_DNA"/>
</dbReference>
<evidence type="ECO:0000256" key="3">
    <source>
        <dbReference type="ARBA" id="ARBA00023163"/>
    </source>
</evidence>
<protein>
    <recommendedName>
        <fullName evidence="4">HTH gntR-type domain-containing protein</fullName>
    </recommendedName>
</protein>
<keyword evidence="1" id="KW-0805">Transcription regulation</keyword>
<dbReference type="Proteomes" id="UP000324497">
    <property type="component" value="Chromosome"/>
</dbReference>
<dbReference type="Gene3D" id="1.10.10.10">
    <property type="entry name" value="Winged helix-like DNA-binding domain superfamily/Winged helix DNA-binding domain"/>
    <property type="match status" value="1"/>
</dbReference>
<dbReference type="SUPFAM" id="SSF46785">
    <property type="entry name" value="Winged helix' DNA-binding domain"/>
    <property type="match status" value="1"/>
</dbReference>
<accession>A0A3Q8D1A6</accession>
<dbReference type="Pfam" id="PF00392">
    <property type="entry name" value="GntR"/>
    <property type="match status" value="1"/>
</dbReference>
<evidence type="ECO:0000313" key="6">
    <source>
        <dbReference type="Proteomes" id="UP000324497"/>
    </source>
</evidence>
<dbReference type="CDD" id="cd07377">
    <property type="entry name" value="WHTH_GntR"/>
    <property type="match status" value="1"/>
</dbReference>
<dbReference type="AlphaFoldDB" id="A0A3Q8D1A6"/>
<dbReference type="PROSITE" id="PS50949">
    <property type="entry name" value="HTH_GNTR"/>
    <property type="match status" value="1"/>
</dbReference>
<dbReference type="InterPro" id="IPR036388">
    <property type="entry name" value="WH-like_DNA-bd_sf"/>
</dbReference>